<proteinExistence type="predicted"/>
<accession>A0A0A9BMQ0</accession>
<protein>
    <submittedName>
        <fullName evidence="1">Uncharacterized protein</fullName>
    </submittedName>
</protein>
<reference evidence="1" key="1">
    <citation type="submission" date="2014-09" db="EMBL/GenBank/DDBJ databases">
        <authorList>
            <person name="Magalhaes I.L.F."/>
            <person name="Oliveira U."/>
            <person name="Santos F.R."/>
            <person name="Vidigal T.H.D.A."/>
            <person name="Brescovit A.D."/>
            <person name="Santos A.J."/>
        </authorList>
    </citation>
    <scope>NUCLEOTIDE SEQUENCE</scope>
    <source>
        <tissue evidence="1">Shoot tissue taken approximately 20 cm above the soil surface</tissue>
    </source>
</reference>
<dbReference type="AlphaFoldDB" id="A0A0A9BMQ0"/>
<dbReference type="EMBL" id="GBRH01235385">
    <property type="protein sequence ID" value="JAD62510.1"/>
    <property type="molecule type" value="Transcribed_RNA"/>
</dbReference>
<name>A0A0A9BMQ0_ARUDO</name>
<organism evidence="1">
    <name type="scientific">Arundo donax</name>
    <name type="common">Giant reed</name>
    <name type="synonym">Donax arundinaceus</name>
    <dbReference type="NCBI Taxonomy" id="35708"/>
    <lineage>
        <taxon>Eukaryota</taxon>
        <taxon>Viridiplantae</taxon>
        <taxon>Streptophyta</taxon>
        <taxon>Embryophyta</taxon>
        <taxon>Tracheophyta</taxon>
        <taxon>Spermatophyta</taxon>
        <taxon>Magnoliopsida</taxon>
        <taxon>Liliopsida</taxon>
        <taxon>Poales</taxon>
        <taxon>Poaceae</taxon>
        <taxon>PACMAD clade</taxon>
        <taxon>Arundinoideae</taxon>
        <taxon>Arundineae</taxon>
        <taxon>Arundo</taxon>
    </lineage>
</organism>
<sequence>MYGWAILHAMVLYAVSEQANRLFYIL</sequence>
<reference evidence="1" key="2">
    <citation type="journal article" date="2015" name="Data Brief">
        <title>Shoot transcriptome of the giant reed, Arundo donax.</title>
        <authorList>
            <person name="Barrero R.A."/>
            <person name="Guerrero F.D."/>
            <person name="Moolhuijzen P."/>
            <person name="Goolsby J.A."/>
            <person name="Tidwell J."/>
            <person name="Bellgard S.E."/>
            <person name="Bellgard M.I."/>
        </authorList>
    </citation>
    <scope>NUCLEOTIDE SEQUENCE</scope>
    <source>
        <tissue evidence="1">Shoot tissue taken approximately 20 cm above the soil surface</tissue>
    </source>
</reference>
<evidence type="ECO:0000313" key="1">
    <source>
        <dbReference type="EMBL" id="JAD62510.1"/>
    </source>
</evidence>